<keyword evidence="9" id="KW-0175">Coiled coil</keyword>
<feature type="compositionally biased region" description="Low complexity" evidence="10">
    <location>
        <begin position="942"/>
        <end position="958"/>
    </location>
</feature>
<dbReference type="KEGG" id="mbr:MONBRDRAFT_28072"/>
<dbReference type="PROSITE" id="PS51275">
    <property type="entry name" value="PEPTIDASE_C26_GGH"/>
    <property type="match status" value="1"/>
</dbReference>
<feature type="compositionally biased region" description="Low complexity" evidence="10">
    <location>
        <begin position="89"/>
        <end position="102"/>
    </location>
</feature>
<feature type="compositionally biased region" description="Low complexity" evidence="10">
    <location>
        <begin position="606"/>
        <end position="618"/>
    </location>
</feature>
<dbReference type="InterPro" id="IPR029062">
    <property type="entry name" value="Class_I_gatase-like"/>
</dbReference>
<dbReference type="RefSeq" id="XP_001748562.1">
    <property type="nucleotide sequence ID" value="XM_001748510.1"/>
</dbReference>
<dbReference type="Gene3D" id="1.10.506.10">
    <property type="entry name" value="GTPase Activation - p120gap, domain 1"/>
    <property type="match status" value="1"/>
</dbReference>
<dbReference type="GeneID" id="5893799"/>
<dbReference type="PANTHER" id="PTHR11315">
    <property type="entry name" value="PROTEASE FAMILY C26 GAMMA-GLUTAMYL HYDROLASE"/>
    <property type="match status" value="1"/>
</dbReference>
<feature type="compositionally biased region" description="Polar residues" evidence="10">
    <location>
        <begin position="1215"/>
        <end position="1227"/>
    </location>
</feature>
<dbReference type="GO" id="GO:0034722">
    <property type="term" value="F:gamma-glutamyl-peptidase activity"/>
    <property type="evidence" value="ECO:0000318"/>
    <property type="project" value="GO_Central"/>
</dbReference>
<comment type="catalytic activity">
    <reaction evidence="8">
        <text>(6S)-5,6,7,8-tetrahydrofolyl-(gamma-L-Glu)(n) + (n-1) H2O = (6S)-5,6,7,8-tetrahydrofolate + (n-1) L-glutamate</text>
        <dbReference type="Rhea" id="RHEA:56784"/>
        <dbReference type="Rhea" id="RHEA-COMP:14738"/>
        <dbReference type="ChEBI" id="CHEBI:15377"/>
        <dbReference type="ChEBI" id="CHEBI:29985"/>
        <dbReference type="ChEBI" id="CHEBI:57453"/>
        <dbReference type="ChEBI" id="CHEBI:141005"/>
        <dbReference type="EC" id="3.4.19.9"/>
    </reaction>
</comment>
<feature type="region of interest" description="Disordered" evidence="10">
    <location>
        <begin position="559"/>
        <end position="643"/>
    </location>
</feature>
<name>A9V742_MONBE</name>
<keyword evidence="4" id="KW-0964">Secreted</keyword>
<feature type="region of interest" description="Disordered" evidence="10">
    <location>
        <begin position="420"/>
        <end position="471"/>
    </location>
</feature>
<dbReference type="InterPro" id="IPR001936">
    <property type="entry name" value="RasGAP_dom"/>
</dbReference>
<dbReference type="InParanoid" id="A9V742"/>
<feature type="compositionally biased region" description="Polar residues" evidence="10">
    <location>
        <begin position="441"/>
        <end position="452"/>
    </location>
</feature>
<evidence type="ECO:0000256" key="7">
    <source>
        <dbReference type="PIRSR" id="PIRSR615527-1"/>
    </source>
</evidence>
<feature type="region of interest" description="Disordered" evidence="10">
    <location>
        <begin position="666"/>
        <end position="1009"/>
    </location>
</feature>
<keyword evidence="14" id="KW-1185">Reference proteome</keyword>
<evidence type="ECO:0000256" key="5">
    <source>
        <dbReference type="ARBA" id="ARBA00022729"/>
    </source>
</evidence>
<feature type="active site" evidence="8">
    <location>
        <position position="1899"/>
    </location>
</feature>
<feature type="compositionally biased region" description="Low complexity" evidence="10">
    <location>
        <begin position="793"/>
        <end position="809"/>
    </location>
</feature>
<feature type="region of interest" description="Disordered" evidence="10">
    <location>
        <begin position="351"/>
        <end position="380"/>
    </location>
</feature>
<evidence type="ECO:0000256" key="3">
    <source>
        <dbReference type="ARBA" id="ARBA00012886"/>
    </source>
</evidence>
<proteinExistence type="inferred from homology"/>
<dbReference type="EC" id="3.4.19.9" evidence="3 8"/>
<evidence type="ECO:0000256" key="2">
    <source>
        <dbReference type="ARBA" id="ARBA00011083"/>
    </source>
</evidence>
<feature type="active site" description="Nucleophile" evidence="7 8">
    <location>
        <position position="1785"/>
    </location>
</feature>
<evidence type="ECO:0000256" key="4">
    <source>
        <dbReference type="ARBA" id="ARBA00022525"/>
    </source>
</evidence>
<dbReference type="Pfam" id="PF07722">
    <property type="entry name" value="Peptidase_C26"/>
    <property type="match status" value="1"/>
</dbReference>
<feature type="coiled-coil region" evidence="9">
    <location>
        <begin position="281"/>
        <end position="318"/>
    </location>
</feature>
<evidence type="ECO:0000259" key="11">
    <source>
        <dbReference type="PROSITE" id="PS50018"/>
    </source>
</evidence>
<evidence type="ECO:0000256" key="8">
    <source>
        <dbReference type="PROSITE-ProRule" id="PRU00607"/>
    </source>
</evidence>
<feature type="compositionally biased region" description="Polar residues" evidence="10">
    <location>
        <begin position="666"/>
        <end position="684"/>
    </location>
</feature>
<feature type="compositionally biased region" description="Polar residues" evidence="10">
    <location>
        <begin position="701"/>
        <end position="717"/>
    </location>
</feature>
<dbReference type="GO" id="GO:0005576">
    <property type="term" value="C:extracellular region"/>
    <property type="evidence" value="ECO:0007669"/>
    <property type="project" value="UniProtKB-SubCell"/>
</dbReference>
<feature type="compositionally biased region" description="Acidic residues" evidence="10">
    <location>
        <begin position="725"/>
        <end position="735"/>
    </location>
</feature>
<feature type="compositionally biased region" description="Polar residues" evidence="10">
    <location>
        <begin position="585"/>
        <end position="594"/>
    </location>
</feature>
<dbReference type="CDD" id="cd04519">
    <property type="entry name" value="RasGAP"/>
    <property type="match status" value="1"/>
</dbReference>
<feature type="compositionally biased region" description="Low complexity" evidence="10">
    <location>
        <begin position="1249"/>
        <end position="1260"/>
    </location>
</feature>
<accession>A9V742</accession>
<dbReference type="PROSITE" id="PS51273">
    <property type="entry name" value="GATASE_TYPE_1"/>
    <property type="match status" value="1"/>
</dbReference>
<protein>
    <recommendedName>
        <fullName evidence="3 8">folate gamma-glutamyl hydrolase</fullName>
        <ecNumber evidence="3 8">3.4.19.9</ecNumber>
    </recommendedName>
</protein>
<feature type="compositionally biased region" description="Low complexity" evidence="10">
    <location>
        <begin position="367"/>
        <end position="380"/>
    </location>
</feature>
<feature type="compositionally biased region" description="Polar residues" evidence="10">
    <location>
        <begin position="1"/>
        <end position="12"/>
    </location>
</feature>
<evidence type="ECO:0000313" key="13">
    <source>
        <dbReference type="EMBL" id="EDQ86726.1"/>
    </source>
</evidence>
<dbReference type="Gene3D" id="3.40.50.880">
    <property type="match status" value="1"/>
</dbReference>
<feature type="compositionally biased region" description="Polar residues" evidence="10">
    <location>
        <begin position="904"/>
        <end position="923"/>
    </location>
</feature>
<feature type="compositionally biased region" description="Basic and acidic residues" evidence="10">
    <location>
        <begin position="1192"/>
        <end position="1202"/>
    </location>
</feature>
<dbReference type="Pfam" id="PF00616">
    <property type="entry name" value="RasGAP"/>
    <property type="match status" value="1"/>
</dbReference>
<dbReference type="GO" id="GO:0046900">
    <property type="term" value="P:tetrahydrofolylpolyglutamate metabolic process"/>
    <property type="evidence" value="ECO:0000318"/>
    <property type="project" value="GO_Central"/>
</dbReference>
<dbReference type="PANTHER" id="PTHR11315:SF0">
    <property type="entry name" value="FOLATE GAMMA-GLUTAMYL HYDROLASE"/>
    <property type="match status" value="1"/>
</dbReference>
<evidence type="ECO:0000256" key="1">
    <source>
        <dbReference type="ARBA" id="ARBA00004239"/>
    </source>
</evidence>
<feature type="compositionally biased region" description="Basic residues" evidence="10">
    <location>
        <begin position="1238"/>
        <end position="1248"/>
    </location>
</feature>
<dbReference type="InterPro" id="IPR001478">
    <property type="entry name" value="PDZ"/>
</dbReference>
<evidence type="ECO:0000256" key="10">
    <source>
        <dbReference type="SAM" id="MobiDB-lite"/>
    </source>
</evidence>
<dbReference type="Proteomes" id="UP000001357">
    <property type="component" value="Unassembled WGS sequence"/>
</dbReference>
<feature type="domain" description="PDZ" evidence="12">
    <location>
        <begin position="478"/>
        <end position="562"/>
    </location>
</feature>
<feature type="compositionally biased region" description="Polar residues" evidence="10">
    <location>
        <begin position="156"/>
        <end position="165"/>
    </location>
</feature>
<dbReference type="InterPro" id="IPR011697">
    <property type="entry name" value="Peptidase_C26"/>
</dbReference>
<organism evidence="13 14">
    <name type="scientific">Monosiga brevicollis</name>
    <name type="common">Choanoflagellate</name>
    <dbReference type="NCBI Taxonomy" id="81824"/>
    <lineage>
        <taxon>Eukaryota</taxon>
        <taxon>Choanoflagellata</taxon>
        <taxon>Craspedida</taxon>
        <taxon>Salpingoecidae</taxon>
        <taxon>Monosiga</taxon>
    </lineage>
</organism>
<dbReference type="PROSITE" id="PS50106">
    <property type="entry name" value="PDZ"/>
    <property type="match status" value="1"/>
</dbReference>
<feature type="compositionally biased region" description="Polar residues" evidence="10">
    <location>
        <begin position="125"/>
        <end position="141"/>
    </location>
</feature>
<dbReference type="GO" id="GO:0005773">
    <property type="term" value="C:vacuole"/>
    <property type="evidence" value="ECO:0000318"/>
    <property type="project" value="GO_Central"/>
</dbReference>
<keyword evidence="5" id="KW-0732">Signal</keyword>
<feature type="compositionally biased region" description="Low complexity" evidence="10">
    <location>
        <begin position="771"/>
        <end position="784"/>
    </location>
</feature>
<reference evidence="13 14" key="1">
    <citation type="journal article" date="2008" name="Nature">
        <title>The genome of the choanoflagellate Monosiga brevicollis and the origin of metazoans.</title>
        <authorList>
            <consortium name="JGI Sequencing"/>
            <person name="King N."/>
            <person name="Westbrook M.J."/>
            <person name="Young S.L."/>
            <person name="Kuo A."/>
            <person name="Abedin M."/>
            <person name="Chapman J."/>
            <person name="Fairclough S."/>
            <person name="Hellsten U."/>
            <person name="Isogai Y."/>
            <person name="Letunic I."/>
            <person name="Marr M."/>
            <person name="Pincus D."/>
            <person name="Putnam N."/>
            <person name="Rokas A."/>
            <person name="Wright K.J."/>
            <person name="Zuzow R."/>
            <person name="Dirks W."/>
            <person name="Good M."/>
            <person name="Goodstein D."/>
            <person name="Lemons D."/>
            <person name="Li W."/>
            <person name="Lyons J.B."/>
            <person name="Morris A."/>
            <person name="Nichols S."/>
            <person name="Richter D.J."/>
            <person name="Salamov A."/>
            <person name="Bork P."/>
            <person name="Lim W.A."/>
            <person name="Manning G."/>
            <person name="Miller W.T."/>
            <person name="McGinnis W."/>
            <person name="Shapiro H."/>
            <person name="Tjian R."/>
            <person name="Grigoriev I.V."/>
            <person name="Rokhsar D."/>
        </authorList>
    </citation>
    <scope>NUCLEOTIDE SEQUENCE [LARGE SCALE GENOMIC DNA]</scope>
    <source>
        <strain evidence="14">MX1 / ATCC 50154</strain>
    </source>
</reference>
<feature type="region of interest" description="Disordered" evidence="10">
    <location>
        <begin position="1"/>
        <end position="60"/>
    </location>
</feature>
<comment type="similarity">
    <text evidence="2">Belongs to the peptidase C26 family.</text>
</comment>
<keyword evidence="6 8" id="KW-0378">Hydrolase</keyword>
<feature type="compositionally biased region" description="Low complexity" evidence="10">
    <location>
        <begin position="189"/>
        <end position="205"/>
    </location>
</feature>
<feature type="region of interest" description="Disordered" evidence="10">
    <location>
        <begin position="1190"/>
        <end position="1265"/>
    </location>
</feature>
<dbReference type="InterPro" id="IPR015527">
    <property type="entry name" value="Pept_C26_g-glut_hydrolase"/>
</dbReference>
<comment type="subcellular location">
    <subcellularLocation>
        <location evidence="1">Secreted</location>
        <location evidence="1">Extracellular space</location>
    </subcellularLocation>
</comment>
<feature type="region of interest" description="Disordered" evidence="10">
    <location>
        <begin position="125"/>
        <end position="207"/>
    </location>
</feature>
<feature type="region of interest" description="Disordered" evidence="10">
    <location>
        <begin position="77"/>
        <end position="106"/>
    </location>
</feature>
<dbReference type="PROSITE" id="PS50018">
    <property type="entry name" value="RAS_GTPASE_ACTIV_2"/>
    <property type="match status" value="1"/>
</dbReference>
<feature type="compositionally biased region" description="Polar residues" evidence="10">
    <location>
        <begin position="460"/>
        <end position="471"/>
    </location>
</feature>
<sequence>MSHSSTVMASSQRRGKQRPAGVRHEQYGLRQPHGRINTSRDQGAGAQRRAASRERNRHLLEEFKELTHELRDQIERKQHPTFYPRTQQPGPAASSHGPAPGGQILYTADGRPMILLPLENSASLNATTRPANPADHSSTWFDPQPQAQPSHAPSSVNQTGSTSARQAGASAGITGTAGHASPQTGQPGSTSAPTPISTPAPSRATVPSHLQRVSVAPAAGMSPGTPDASDVLDNSMAQSQTHILETQHEAEAVLADLQRHALAPLDPSLSIEMKTLRRMQLVEQTHATQELEQELTDLMELAMKHVAEEELLEAAQREGRGQEVFEELVSRRDPSMMTLALEASQLEASLVASHDPQRRGLQAPHHPGTAPSTARAPPTTAEAYNQQGARGTRLSSNLDTLSVRDGDAIFMDPNSEALQRAWATPQAPTPAKHRGGRPLSIASSAGATSRPVSSVWGDESLNQYGRGSTSQGRTDQYEVILARNAQRANTLGITIRKEPHALPQISRVRDHVIYIGQQRLELGDILLAVDGRPVDPNGGHDEAVEMLKASGPTVRLLVRPMEGPPAVGTGNSRLTSIREAPSPAESPTRSSRTATLGDAAPAEQFHPSAMPRSPSSHSAPPPRSPGSRQVPPQPHPAPRTLPVSSVAHTEPTLRVPLTPDHALHSAQNDVFSSGPSTPRNVVTKSENEAGATSHKDMIPPNLQTSTPLAQAVSTMEQTHPHMSGDMDELPEESDFDISAGSSAPPDSQEPAAPTVATGRASGARLLDPPLDTASDDQASVASSDLFGSEASEQTAAPAPRQPTTTAATQSAMVNVASSAPSRTHVQPVTAPRRIIAGPTASDEDQHLDAEQPSEASMGQPAPVPQSRAGNHHNNAEANEGGAVDDEEEEEDSLDLNMPQPQPVRAQTVTQSPGAQEQVLASTPKQREAAPPPTRASWDHGGSNDSLSSLISSEADSLDMGQVPPPHTDAKHEPNRPDSATQPRAQGRASSTAVAAQVREQAEPTAASGRLASLLDDVDVVEQINDRSAMEHVPSTTAPMRDGAAPPSGPLRQRLAALTSALRDTGFGRLYTEIDLGFDVESPELHRAAVGLLEQIDRGESINKPVGPTGSAMPGDGHLQALLLALLRVMEQQQPPLITESFVRHQCGPVPCYEERALTDSLSPEQTNFFHDCLDCLCALTTAGAGYDLHPNAGHEPRADTDSHPAVINKSKGRSKSTPAASGVSQGESTRKGGFFRRLSARSSRRKTQASKSTAASSTTAGDVGDKPTLATAARVVAALATPHLLPIPVTINVDSLHQAEHYRLRAERLRVQHDLQRLLYAVLNEEDSDQELGVGTSGQELTAVEAQQALENLIFVGEPHLLLRAILTTWPMGAADFSEALVVLAIARGGAALGPLVQHAVRVELQETKGSNEVFRGNSIRVRCLRMLLRTTCRGYLLDILQEPLQRILGDAKLYQQDARRKGKAERQHQVAVATVVQDILNRLYQELNAVPLALRHVLAVVRSESVLQSTTLEWSVLRTMFFLRFLCPALSNPVEYGLLEGEVGSDGAAALVLVSQVLQAVGNGSGPVRGSVSSTFQELILSNQEKVERFLQAASLSIPGAIVDVEASLVPIQAQLSTYCDSARGIVVQQLVDQEAMLSAALKEEVSVPVKDPHLGYRVMLRFLHRCVLEGAQNDVLANMDPDSLPIPTNHIKRANSTTPTASCFEAFYVQWLESSGLQVAIIPYSASDELLETIMGSVNGVLFTGGELGLQMNSTYYQTANKILQQVKAKNDAGTHFPLWGTCMGFQLLHILVANNESALSRNAFDSEDISLPLIFTQEASTSRLFGGLPANMQHNLATENLTSNLHHDGVAPTAYSDYPELAAFYSVLSTNTDRQGKAFVSSVESKNYPIFAVQWHPERPQFEWVEDRHINHSLDAIEAMQYVGRFLSSQVRQKYVLHSALLVHKARGMA</sequence>
<dbReference type="InterPro" id="IPR036034">
    <property type="entry name" value="PDZ_sf"/>
</dbReference>
<dbReference type="EMBL" id="CH991564">
    <property type="protein sequence ID" value="EDQ86726.1"/>
    <property type="molecule type" value="Genomic_DNA"/>
</dbReference>
<dbReference type="SUPFAM" id="SSF50156">
    <property type="entry name" value="PDZ domain-like"/>
    <property type="match status" value="1"/>
</dbReference>
<feature type="compositionally biased region" description="Basic and acidic residues" evidence="10">
    <location>
        <begin position="51"/>
        <end position="60"/>
    </location>
</feature>
<evidence type="ECO:0000313" key="14">
    <source>
        <dbReference type="Proteomes" id="UP000001357"/>
    </source>
</evidence>
<feature type="compositionally biased region" description="Acidic residues" evidence="10">
    <location>
        <begin position="882"/>
        <end position="893"/>
    </location>
</feature>
<dbReference type="eggNOG" id="KOG1559">
    <property type="taxonomic scope" value="Eukaryota"/>
</dbReference>
<dbReference type="SMART" id="SM00323">
    <property type="entry name" value="RasGAP"/>
    <property type="match status" value="1"/>
</dbReference>
<feature type="active site" description="Proton donor" evidence="7">
    <location>
        <position position="1899"/>
    </location>
</feature>
<dbReference type="eggNOG" id="KOG3508">
    <property type="taxonomic scope" value="Eukaryota"/>
</dbReference>
<gene>
    <name evidence="13" type="ORF">MONBRDRAFT_28072</name>
</gene>
<evidence type="ECO:0000256" key="9">
    <source>
        <dbReference type="SAM" id="Coils"/>
    </source>
</evidence>
<evidence type="ECO:0000259" key="12">
    <source>
        <dbReference type="PROSITE" id="PS50106"/>
    </source>
</evidence>
<evidence type="ECO:0000256" key="6">
    <source>
        <dbReference type="ARBA" id="ARBA00022801"/>
    </source>
</evidence>
<dbReference type="CDD" id="cd00136">
    <property type="entry name" value="PDZ_canonical"/>
    <property type="match status" value="1"/>
</dbReference>
<feature type="compositionally biased region" description="Low complexity" evidence="10">
    <location>
        <begin position="143"/>
        <end position="155"/>
    </location>
</feature>
<dbReference type="SUPFAM" id="SSF52317">
    <property type="entry name" value="Class I glutamine amidotransferase-like"/>
    <property type="match status" value="1"/>
</dbReference>
<dbReference type="InterPro" id="IPR008936">
    <property type="entry name" value="Rho_GTPase_activation_prot"/>
</dbReference>
<dbReference type="STRING" id="81824.A9V742"/>
<dbReference type="Gene3D" id="2.30.42.10">
    <property type="match status" value="1"/>
</dbReference>
<dbReference type="SUPFAM" id="SSF48350">
    <property type="entry name" value="GTPase activation domain, GAP"/>
    <property type="match status" value="1"/>
</dbReference>
<feature type="compositionally biased region" description="Low complexity" evidence="10">
    <location>
        <begin position="167"/>
        <end position="181"/>
    </location>
</feature>
<feature type="compositionally biased region" description="Low complexity" evidence="10">
    <location>
        <begin position="39"/>
        <end position="49"/>
    </location>
</feature>
<dbReference type="SMART" id="SM00228">
    <property type="entry name" value="PDZ"/>
    <property type="match status" value="1"/>
</dbReference>
<feature type="compositionally biased region" description="Low complexity" evidence="10">
    <location>
        <begin position="871"/>
        <end position="881"/>
    </location>
</feature>
<feature type="compositionally biased region" description="Polar residues" evidence="10">
    <location>
        <begin position="810"/>
        <end position="826"/>
    </location>
</feature>
<feature type="compositionally biased region" description="Polar residues" evidence="10">
    <location>
        <begin position="977"/>
        <end position="993"/>
    </location>
</feature>
<feature type="domain" description="Ras-GAP" evidence="11">
    <location>
        <begin position="1375"/>
        <end position="1564"/>
    </location>
</feature>